<keyword evidence="1" id="KW-0812">Transmembrane</keyword>
<feature type="transmembrane region" description="Helical" evidence="1">
    <location>
        <begin position="64"/>
        <end position="83"/>
    </location>
</feature>
<feature type="transmembrane region" description="Helical" evidence="1">
    <location>
        <begin position="38"/>
        <end position="57"/>
    </location>
</feature>
<sequence length="130" mass="13752">MPMLIFGVSGVLLAASGYYSPNSTGFNASCMTQLLTSTRLLVLCVGSIAISFAVVYLGYGSYKLIFLLGFLASTLIWLGNYESDLGDLRDAANLNSDECVRRGLALVIVFCGGVILLLTLGQAAIRKGSN</sequence>
<proteinExistence type="predicted"/>
<feature type="transmembrane region" description="Helical" evidence="1">
    <location>
        <begin position="103"/>
        <end position="125"/>
    </location>
</feature>
<name>A0AAC9Z8L5_9RHOB</name>
<gene>
    <name evidence="2" type="ORF">PhaeoP63_01377</name>
</gene>
<evidence type="ECO:0000313" key="3">
    <source>
        <dbReference type="Proteomes" id="UP000217545"/>
    </source>
</evidence>
<accession>A0AAC9Z8L5</accession>
<organism evidence="2 3">
    <name type="scientific">Phaeobacter gallaeciensis</name>
    <dbReference type="NCBI Taxonomy" id="60890"/>
    <lineage>
        <taxon>Bacteria</taxon>
        <taxon>Pseudomonadati</taxon>
        <taxon>Pseudomonadota</taxon>
        <taxon>Alphaproteobacteria</taxon>
        <taxon>Rhodobacterales</taxon>
        <taxon>Roseobacteraceae</taxon>
        <taxon>Phaeobacter</taxon>
    </lineage>
</organism>
<dbReference type="Proteomes" id="UP000217545">
    <property type="component" value="Chromosome"/>
</dbReference>
<dbReference type="EMBL" id="CP010784">
    <property type="protein sequence ID" value="ATF05458.1"/>
    <property type="molecule type" value="Genomic_DNA"/>
</dbReference>
<keyword evidence="1" id="KW-1133">Transmembrane helix</keyword>
<reference evidence="2 3" key="1">
    <citation type="journal article" date="2017" name="Front. Microbiol.">
        <title>Phaeobacter piscinae sp. nov., a species of the Roseobacter group and potential aquaculture probiont.</title>
        <authorList>
            <person name="Sonnenschein E.C."/>
            <person name="Phippen C.B.W."/>
            <person name="Nielsen K.F."/>
            <person name="Mateiu R.V."/>
            <person name="Melchiorsen J."/>
            <person name="Gram L."/>
            <person name="Overmann J."/>
            <person name="Freese H.M."/>
        </authorList>
    </citation>
    <scope>NUCLEOTIDE SEQUENCE [LARGE SCALE GENOMIC DNA]</scope>
    <source>
        <strain evidence="2 3">P63</strain>
    </source>
</reference>
<dbReference type="AlphaFoldDB" id="A0AAC9Z8L5"/>
<evidence type="ECO:0000256" key="1">
    <source>
        <dbReference type="SAM" id="Phobius"/>
    </source>
</evidence>
<protein>
    <submittedName>
        <fullName evidence="2">Uncharacterized protein</fullName>
    </submittedName>
</protein>
<evidence type="ECO:0000313" key="2">
    <source>
        <dbReference type="EMBL" id="ATF05458.1"/>
    </source>
</evidence>
<keyword evidence="1" id="KW-0472">Membrane</keyword>